<keyword evidence="2" id="KW-1185">Reference proteome</keyword>
<comment type="caution">
    <text evidence="1">The sequence shown here is derived from an EMBL/GenBank/DDBJ whole genome shotgun (WGS) entry which is preliminary data.</text>
</comment>
<gene>
    <name evidence="1" type="ORF">KIN20_037387</name>
</gene>
<name>A0AAD5REJ0_PARTN</name>
<evidence type="ECO:0000313" key="1">
    <source>
        <dbReference type="EMBL" id="KAJ1374655.1"/>
    </source>
</evidence>
<proteinExistence type="predicted"/>
<organism evidence="1 2">
    <name type="scientific">Parelaphostrongylus tenuis</name>
    <name type="common">Meningeal worm</name>
    <dbReference type="NCBI Taxonomy" id="148309"/>
    <lineage>
        <taxon>Eukaryota</taxon>
        <taxon>Metazoa</taxon>
        <taxon>Ecdysozoa</taxon>
        <taxon>Nematoda</taxon>
        <taxon>Chromadorea</taxon>
        <taxon>Rhabditida</taxon>
        <taxon>Rhabditina</taxon>
        <taxon>Rhabditomorpha</taxon>
        <taxon>Strongyloidea</taxon>
        <taxon>Metastrongylidae</taxon>
        <taxon>Parelaphostrongylus</taxon>
    </lineage>
</organism>
<dbReference type="EMBL" id="JAHQIW010007477">
    <property type="protein sequence ID" value="KAJ1374655.1"/>
    <property type="molecule type" value="Genomic_DNA"/>
</dbReference>
<accession>A0AAD5REJ0</accession>
<protein>
    <submittedName>
        <fullName evidence="1">Uncharacterized protein</fullName>
    </submittedName>
</protein>
<dbReference type="AlphaFoldDB" id="A0AAD5REJ0"/>
<reference evidence="1" key="1">
    <citation type="submission" date="2021-06" db="EMBL/GenBank/DDBJ databases">
        <title>Parelaphostrongylus tenuis whole genome reference sequence.</title>
        <authorList>
            <person name="Garwood T.J."/>
            <person name="Larsen P.A."/>
            <person name="Fountain-Jones N.M."/>
            <person name="Garbe J.R."/>
            <person name="Macchietto M.G."/>
            <person name="Kania S.A."/>
            <person name="Gerhold R.W."/>
            <person name="Richards J.E."/>
            <person name="Wolf T.M."/>
        </authorList>
    </citation>
    <scope>NUCLEOTIDE SEQUENCE</scope>
    <source>
        <strain evidence="1">MNPRO001-30</strain>
        <tissue evidence="1">Meninges</tissue>
    </source>
</reference>
<dbReference type="Proteomes" id="UP001196413">
    <property type="component" value="Unassembled WGS sequence"/>
</dbReference>
<sequence>MAPMLAFESTRQQANLDHTLNNEQKKISALIAQQEHRSHFVNPSTSSLPDLKPTIKTLHVSRD</sequence>
<evidence type="ECO:0000313" key="2">
    <source>
        <dbReference type="Proteomes" id="UP001196413"/>
    </source>
</evidence>